<feature type="signal peptide" evidence="1">
    <location>
        <begin position="1"/>
        <end position="23"/>
    </location>
</feature>
<protein>
    <submittedName>
        <fullName evidence="2">DUF922 domain-containing protein</fullName>
    </submittedName>
</protein>
<dbReference type="Proteomes" id="UP001320831">
    <property type="component" value="Unassembled WGS sequence"/>
</dbReference>
<dbReference type="PIRSF" id="PIRSF010521">
    <property type="entry name" value="DUF922_bac"/>
    <property type="match status" value="1"/>
</dbReference>
<name>A0ABT2LNI7_9HYPH</name>
<proteinExistence type="predicted"/>
<evidence type="ECO:0000313" key="2">
    <source>
        <dbReference type="EMBL" id="MCT7376007.1"/>
    </source>
</evidence>
<evidence type="ECO:0000313" key="3">
    <source>
        <dbReference type="Proteomes" id="UP001320831"/>
    </source>
</evidence>
<gene>
    <name evidence="2" type="ORF">N5A92_13295</name>
</gene>
<evidence type="ECO:0000256" key="1">
    <source>
        <dbReference type="SAM" id="SignalP"/>
    </source>
</evidence>
<feature type="chain" id="PRO_5045720986" evidence="1">
    <location>
        <begin position="24"/>
        <end position="198"/>
    </location>
</feature>
<reference evidence="2 3" key="1">
    <citation type="submission" date="2022-09" db="EMBL/GenBank/DDBJ databases">
        <title>Chelativorans salina sp. nov., a novel slightly halophilic bacterium isolated from a saline lake sediment enrichment.</title>
        <authorList>
            <person name="Gao L."/>
            <person name="Fang B.-Z."/>
            <person name="Li W.-J."/>
        </authorList>
    </citation>
    <scope>NUCLEOTIDE SEQUENCE [LARGE SCALE GENOMIC DNA]</scope>
    <source>
        <strain evidence="2 3">EGI FJ00035</strain>
    </source>
</reference>
<organism evidence="2 3">
    <name type="scientific">Chelativorans salis</name>
    <dbReference type="NCBI Taxonomy" id="2978478"/>
    <lineage>
        <taxon>Bacteria</taxon>
        <taxon>Pseudomonadati</taxon>
        <taxon>Pseudomonadota</taxon>
        <taxon>Alphaproteobacteria</taxon>
        <taxon>Hyphomicrobiales</taxon>
        <taxon>Phyllobacteriaceae</taxon>
        <taxon>Chelativorans</taxon>
    </lineage>
</organism>
<dbReference type="EMBL" id="JAOCZP010000003">
    <property type="protein sequence ID" value="MCT7376007.1"/>
    <property type="molecule type" value="Genomic_DNA"/>
</dbReference>
<dbReference type="Pfam" id="PF06037">
    <property type="entry name" value="DUF922"/>
    <property type="match status" value="1"/>
</dbReference>
<keyword evidence="1" id="KW-0732">Signal</keyword>
<sequence>MKAGLRIALAATLLLPVPAAAQAGWRAVERVETYAISGKTGIALYRSIGENGPKAGLGRAIAYTDYKLTWRRDYRPQGGGCVLAAAKPNLVITYRLPEPAGDLPAATRRLWERFIDGVEKHERVHGEIIIDITKKIEALSVGLSVADDPDCTKTRAELQRRLPPLAEELKRRSREFDREEMSEGGNVHRLVLGLVNGE</sequence>
<keyword evidence="3" id="KW-1185">Reference proteome</keyword>
<accession>A0ABT2LNI7</accession>
<dbReference type="RefSeq" id="WP_260903403.1">
    <property type="nucleotide sequence ID" value="NZ_JAOCZP010000003.1"/>
</dbReference>
<dbReference type="InterPro" id="IPR010321">
    <property type="entry name" value="DUF922"/>
</dbReference>
<comment type="caution">
    <text evidence="2">The sequence shown here is derived from an EMBL/GenBank/DDBJ whole genome shotgun (WGS) entry which is preliminary data.</text>
</comment>